<keyword evidence="1" id="KW-0687">Ribonucleoprotein</keyword>
<dbReference type="GO" id="GO:0005840">
    <property type="term" value="C:ribosome"/>
    <property type="evidence" value="ECO:0007669"/>
    <property type="project" value="UniProtKB-KW"/>
</dbReference>
<gene>
    <name evidence="1" type="ORF">COT59_00290</name>
</gene>
<sequence>MTLEVKKQERETSQSLVRRFGRRIQQSGILLRARSGRFYKRAKSHQAKKRAALRRNELRKKYEELKKLGKL</sequence>
<comment type="caution">
    <text evidence="1">The sequence shown here is derived from an EMBL/GenBank/DDBJ whole genome shotgun (WGS) entry which is preliminary data.</text>
</comment>
<dbReference type="AlphaFoldDB" id="A0A2H0WY14"/>
<reference evidence="2" key="1">
    <citation type="submission" date="2017-09" db="EMBL/GenBank/DDBJ databases">
        <title>Depth-based differentiation of microbial function through sediment-hosted aquifers and enrichment of novel symbionts in the deep terrestrial subsurface.</title>
        <authorList>
            <person name="Probst A.J."/>
            <person name="Ladd B."/>
            <person name="Jarett J.K."/>
            <person name="Geller-Mcgrath D.E."/>
            <person name="Sieber C.M.K."/>
            <person name="Emerson J.B."/>
            <person name="Anantharaman K."/>
            <person name="Thomas B.C."/>
            <person name="Malmstrom R."/>
            <person name="Stieglmeier M."/>
            <person name="Klingl A."/>
            <person name="Woyke T."/>
            <person name="Ryan C.M."/>
            <person name="Banfield J.F."/>
        </authorList>
    </citation>
    <scope>NUCLEOTIDE SEQUENCE [LARGE SCALE GENOMIC DNA]</scope>
</reference>
<protein>
    <submittedName>
        <fullName evidence="1">30S ribosomal protein S21</fullName>
    </submittedName>
</protein>
<dbReference type="EMBL" id="PEZD01000007">
    <property type="protein sequence ID" value="PIS17507.1"/>
    <property type="molecule type" value="Genomic_DNA"/>
</dbReference>
<accession>A0A2H0WY14</accession>
<evidence type="ECO:0000313" key="2">
    <source>
        <dbReference type="Proteomes" id="UP000229675"/>
    </source>
</evidence>
<dbReference type="Proteomes" id="UP000229675">
    <property type="component" value="Unassembled WGS sequence"/>
</dbReference>
<keyword evidence="1" id="KW-0689">Ribosomal protein</keyword>
<name>A0A2H0WY14_9BACT</name>
<evidence type="ECO:0000313" key="1">
    <source>
        <dbReference type="EMBL" id="PIS17507.1"/>
    </source>
</evidence>
<organism evidence="1 2">
    <name type="scientific">Candidatus Nealsonbacteria bacterium CG09_land_8_20_14_0_10_42_14</name>
    <dbReference type="NCBI Taxonomy" id="1974707"/>
    <lineage>
        <taxon>Bacteria</taxon>
        <taxon>Candidatus Nealsoniibacteriota</taxon>
    </lineage>
</organism>
<proteinExistence type="predicted"/>